<keyword evidence="3" id="KW-0540">Nuclease</keyword>
<organism evidence="11 12">
    <name type="scientific">Clavelina lepadiformis</name>
    <name type="common">Light-bulb sea squirt</name>
    <name type="synonym">Ascidia lepadiformis</name>
    <dbReference type="NCBI Taxonomy" id="159417"/>
    <lineage>
        <taxon>Eukaryota</taxon>
        <taxon>Metazoa</taxon>
        <taxon>Chordata</taxon>
        <taxon>Tunicata</taxon>
        <taxon>Ascidiacea</taxon>
        <taxon>Aplousobranchia</taxon>
        <taxon>Clavelinidae</taxon>
        <taxon>Clavelina</taxon>
    </lineage>
</organism>
<feature type="domain" description="HRDC" evidence="10">
    <location>
        <begin position="500"/>
        <end position="580"/>
    </location>
</feature>
<dbReference type="Pfam" id="PF01612">
    <property type="entry name" value="DNA_pol_A_exo1"/>
    <property type="match status" value="1"/>
</dbReference>
<comment type="similarity">
    <text evidence="8">Belongs to the exosome component 10/RRP6 family.</text>
</comment>
<dbReference type="Pfam" id="PF00570">
    <property type="entry name" value="HRDC"/>
    <property type="match status" value="1"/>
</dbReference>
<proteinExistence type="inferred from homology"/>
<evidence type="ECO:0000256" key="2">
    <source>
        <dbReference type="ARBA" id="ARBA00022552"/>
    </source>
</evidence>
<dbReference type="InterPro" id="IPR002121">
    <property type="entry name" value="HRDC_dom"/>
</dbReference>
<dbReference type="InterPro" id="IPR010997">
    <property type="entry name" value="HRDC-like_sf"/>
</dbReference>
<dbReference type="Proteomes" id="UP001642483">
    <property type="component" value="Unassembled WGS sequence"/>
</dbReference>
<dbReference type="EMBL" id="CAWYQH010000097">
    <property type="protein sequence ID" value="CAK8683667.1"/>
    <property type="molecule type" value="Genomic_DNA"/>
</dbReference>
<evidence type="ECO:0000313" key="12">
    <source>
        <dbReference type="Proteomes" id="UP001642483"/>
    </source>
</evidence>
<name>A0ABP0FY37_CLALP</name>
<dbReference type="InterPro" id="IPR012588">
    <property type="entry name" value="Exosome-assoc_fac_Rrp6_N"/>
</dbReference>
<evidence type="ECO:0000256" key="4">
    <source>
        <dbReference type="ARBA" id="ARBA00022801"/>
    </source>
</evidence>
<reference evidence="11 12" key="1">
    <citation type="submission" date="2024-02" db="EMBL/GenBank/DDBJ databases">
        <authorList>
            <person name="Daric V."/>
            <person name="Darras S."/>
        </authorList>
    </citation>
    <scope>NUCLEOTIDE SEQUENCE [LARGE SCALE GENOMIC DNA]</scope>
</reference>
<dbReference type="SUPFAM" id="SSF47819">
    <property type="entry name" value="HRDC-like"/>
    <property type="match status" value="1"/>
</dbReference>
<dbReference type="PROSITE" id="PS50967">
    <property type="entry name" value="HRDC"/>
    <property type="match status" value="1"/>
</dbReference>
<dbReference type="InterPro" id="IPR045092">
    <property type="entry name" value="Rrp6-like"/>
</dbReference>
<evidence type="ECO:0000313" key="11">
    <source>
        <dbReference type="EMBL" id="CAK8683667.1"/>
    </source>
</evidence>
<keyword evidence="5" id="KW-0271">Exosome</keyword>
<accession>A0ABP0FY37</accession>
<dbReference type="SUPFAM" id="SSF53098">
    <property type="entry name" value="Ribonuclease H-like"/>
    <property type="match status" value="1"/>
</dbReference>
<dbReference type="PANTHER" id="PTHR12124:SF47">
    <property type="entry name" value="EXOSOME COMPONENT 10"/>
    <property type="match status" value="1"/>
</dbReference>
<dbReference type="InterPro" id="IPR049559">
    <property type="entry name" value="Rrp6p-like_exo"/>
</dbReference>
<dbReference type="PANTHER" id="PTHR12124">
    <property type="entry name" value="POLYMYOSITIS/SCLERODERMA AUTOANTIGEN-RELATED"/>
    <property type="match status" value="1"/>
</dbReference>
<dbReference type="SMART" id="SM00474">
    <property type="entry name" value="35EXOc"/>
    <property type="match status" value="1"/>
</dbReference>
<evidence type="ECO:0000259" key="10">
    <source>
        <dbReference type="PROSITE" id="PS50967"/>
    </source>
</evidence>
<dbReference type="CDD" id="cd06147">
    <property type="entry name" value="Rrp6p_like_exo"/>
    <property type="match status" value="1"/>
</dbReference>
<keyword evidence="6" id="KW-0269">Exonuclease</keyword>
<sequence length="882" mass="100756">MDNEQEPFSSLENVDEFCKNALNAVMQVVRTSNALPSSGDDYEFYSSFTGFREFVSNQKKRLINNIDKLVKNQGLKANFSSGANVRTDTDDFTDSLIECNDGLLERVSALIDQCPTSRYDKKQKDAAKEAQAEKNFGKGSSSSQPSNTIVSSWNKRDKQGRNKTFKLLHAQNILRPQLKFKNKIDNTNTPFVPIIRSKPNAIVPLSKSLVDIRSGNVSGSGSSLAITSLLRQARQNKTEDISIYEHPYQHELTVWEPVMDQLENVEPIKYFPLDPESCMYIDDVSKLQNLLDDLKASKEFAVDLEHHSYRTFQGITCLMQISTRQQDYIVDTLALRSELSILNDVFTDPKIVKIFHGADSDVLWLQRDFGIYIVNMFDTGQASRVLDLERFSLNFLIRHYCDIDVDKKFQLADWRIRPLPKEMLYYAQADTHYLLYIYDMMRNNLLDAANGEKRLLYHVLCKSRDICLIRYEKPLITPDSHLLLLERHERRGRGKKNLHTPQQLEALRLLYQWRDSMARQEDESSGYVLPNHMLLQIAEILPREAQGVLACCNPIPPLVRQHVLAMHQLVVEAREKSYSVHDSSSNVQVQTKVPFSAKLNHEEHLLNCPHDLSHSPNIGTDVKFKEKSKLQSSGVSSIGKSALLGPFNTKKILSNGVNVFSDGPVKCVVGSTNKNTTVVKNVMENLKQFSWDPFHLFMPQTQDISKVSSVSESVSNVSGDTLTLKHMLSGNFVWKMRTLNMTAKSDDDMKDNDDDVPKTFGKVVDVPKEAQRDTDEQVQVLRQMIKAENSKKKEKRSRSFTAPAVTFAGLVQDKRIVEERSRYSPQGERGRSGFRGRMRGRGGGFARPQETNQKRPFVPYEYSNEDYKRFNKKGGMKKRRYK</sequence>
<keyword evidence="4" id="KW-0378">Hydrolase</keyword>
<dbReference type="InterPro" id="IPR002562">
    <property type="entry name" value="3'-5'_exonuclease_dom"/>
</dbReference>
<dbReference type="InterPro" id="IPR036397">
    <property type="entry name" value="RNaseH_sf"/>
</dbReference>
<evidence type="ECO:0000256" key="6">
    <source>
        <dbReference type="ARBA" id="ARBA00022839"/>
    </source>
</evidence>
<gene>
    <name evidence="11" type="ORF">CVLEPA_LOCUS14712</name>
</gene>
<keyword evidence="2" id="KW-0698">rRNA processing</keyword>
<feature type="compositionally biased region" description="Polar residues" evidence="9">
    <location>
        <begin position="138"/>
        <end position="153"/>
    </location>
</feature>
<feature type="region of interest" description="Disordered" evidence="9">
    <location>
        <begin position="818"/>
        <end position="882"/>
    </location>
</feature>
<dbReference type="InterPro" id="IPR012337">
    <property type="entry name" value="RNaseH-like_sf"/>
</dbReference>
<dbReference type="Gene3D" id="1.10.150.80">
    <property type="entry name" value="HRDC domain"/>
    <property type="match status" value="1"/>
</dbReference>
<comment type="caution">
    <text evidence="11">The sequence shown here is derived from an EMBL/GenBank/DDBJ whole genome shotgun (WGS) entry which is preliminary data.</text>
</comment>
<dbReference type="Pfam" id="PF08066">
    <property type="entry name" value="PMC2NT"/>
    <property type="match status" value="1"/>
</dbReference>
<evidence type="ECO:0000256" key="3">
    <source>
        <dbReference type="ARBA" id="ARBA00022722"/>
    </source>
</evidence>
<evidence type="ECO:0000256" key="1">
    <source>
        <dbReference type="ARBA" id="ARBA00004123"/>
    </source>
</evidence>
<evidence type="ECO:0000256" key="5">
    <source>
        <dbReference type="ARBA" id="ARBA00022835"/>
    </source>
</evidence>
<feature type="compositionally biased region" description="Basic and acidic residues" evidence="9">
    <location>
        <begin position="120"/>
        <end position="136"/>
    </location>
</feature>
<comment type="subcellular location">
    <subcellularLocation>
        <location evidence="1">Nucleus</location>
    </subcellularLocation>
</comment>
<feature type="compositionally biased region" description="Basic residues" evidence="9">
    <location>
        <begin position="870"/>
        <end position="882"/>
    </location>
</feature>
<dbReference type="SMART" id="SM00341">
    <property type="entry name" value="HRDC"/>
    <property type="match status" value="1"/>
</dbReference>
<feature type="region of interest" description="Disordered" evidence="9">
    <location>
        <begin position="120"/>
        <end position="155"/>
    </location>
</feature>
<protein>
    <recommendedName>
        <fullName evidence="10">HRDC domain-containing protein</fullName>
    </recommendedName>
</protein>
<keyword evidence="12" id="KW-1185">Reference proteome</keyword>
<evidence type="ECO:0000256" key="7">
    <source>
        <dbReference type="ARBA" id="ARBA00023242"/>
    </source>
</evidence>
<keyword evidence="7" id="KW-0539">Nucleus</keyword>
<dbReference type="Gene3D" id="3.30.420.10">
    <property type="entry name" value="Ribonuclease H-like superfamily/Ribonuclease H"/>
    <property type="match status" value="1"/>
</dbReference>
<evidence type="ECO:0000256" key="9">
    <source>
        <dbReference type="SAM" id="MobiDB-lite"/>
    </source>
</evidence>
<evidence type="ECO:0000256" key="8">
    <source>
        <dbReference type="ARBA" id="ARBA00043957"/>
    </source>
</evidence>
<dbReference type="InterPro" id="IPR044876">
    <property type="entry name" value="HRDC_dom_sf"/>
</dbReference>